<evidence type="ECO:0000256" key="1">
    <source>
        <dbReference type="SAM" id="MobiDB-lite"/>
    </source>
</evidence>
<protein>
    <submittedName>
        <fullName evidence="2">Uncharacterized protein</fullName>
    </submittedName>
</protein>
<proteinExistence type="predicted"/>
<comment type="caution">
    <text evidence="2">The sequence shown here is derived from an EMBL/GenBank/DDBJ whole genome shotgun (WGS) entry which is preliminary data.</text>
</comment>
<feature type="region of interest" description="Disordered" evidence="1">
    <location>
        <begin position="27"/>
        <end position="47"/>
    </location>
</feature>
<dbReference type="PANTHER" id="PTHR33167:SF70">
    <property type="entry name" value="DUF3741 DOMAIN-CONTAINING PROTEIN"/>
    <property type="match status" value="1"/>
</dbReference>
<dbReference type="PANTHER" id="PTHR33167">
    <property type="entry name" value="TRANSCRIPTION FACTOR, PUTATIVE (DUF863)-RELATED"/>
    <property type="match status" value="1"/>
</dbReference>
<accession>A0A540M990</accession>
<gene>
    <name evidence="2" type="ORF">C1H46_019115</name>
</gene>
<organism evidence="2 3">
    <name type="scientific">Malus baccata</name>
    <name type="common">Siberian crab apple</name>
    <name type="synonym">Pyrus baccata</name>
    <dbReference type="NCBI Taxonomy" id="106549"/>
    <lineage>
        <taxon>Eukaryota</taxon>
        <taxon>Viridiplantae</taxon>
        <taxon>Streptophyta</taxon>
        <taxon>Embryophyta</taxon>
        <taxon>Tracheophyta</taxon>
        <taxon>Spermatophyta</taxon>
        <taxon>Magnoliopsida</taxon>
        <taxon>eudicotyledons</taxon>
        <taxon>Gunneridae</taxon>
        <taxon>Pentapetalae</taxon>
        <taxon>rosids</taxon>
        <taxon>fabids</taxon>
        <taxon>Rosales</taxon>
        <taxon>Rosaceae</taxon>
        <taxon>Amygdaloideae</taxon>
        <taxon>Maleae</taxon>
        <taxon>Malus</taxon>
    </lineage>
</organism>
<name>A0A540M990_MALBA</name>
<evidence type="ECO:0000313" key="2">
    <source>
        <dbReference type="EMBL" id="TQD95323.1"/>
    </source>
</evidence>
<reference evidence="2 3" key="1">
    <citation type="journal article" date="2019" name="G3 (Bethesda)">
        <title>Sequencing of a Wild Apple (Malus baccata) Genome Unravels the Differences Between Cultivated and Wild Apple Species Regarding Disease Resistance and Cold Tolerance.</title>
        <authorList>
            <person name="Chen X."/>
        </authorList>
    </citation>
    <scope>NUCLEOTIDE SEQUENCE [LARGE SCALE GENOMIC DNA]</scope>
    <source>
        <strain evidence="3">cv. Shandingzi</strain>
        <tissue evidence="2">Leaves</tissue>
    </source>
</reference>
<dbReference type="AlphaFoldDB" id="A0A540M990"/>
<evidence type="ECO:0000313" key="3">
    <source>
        <dbReference type="Proteomes" id="UP000315295"/>
    </source>
</evidence>
<dbReference type="EMBL" id="VIEB01000319">
    <property type="protein sequence ID" value="TQD95323.1"/>
    <property type="molecule type" value="Genomic_DNA"/>
</dbReference>
<keyword evidence="3" id="KW-1185">Reference proteome</keyword>
<sequence length="310" mass="33751">MKDHESLDSRGKKPRRKLFNLELPAEECLSDEDKPDGGLGLGTDKSGCNNNASSSDLHLVRSNGLTDLKEPIQMDKVSASTSVVMSGNHLSSKEEIERQVFFDDLLLSPTTVLMNVSAKPEARIAREPAKLFTSDLDKTEKQIKRTLFGIEISDSDISSSVVALQSDAAISQSSSNWTKPPCSLSQNLTPIQVSTSVNTSTQSNGASIVMPASREVIRDRLLLDCNSIPSTPSLKDEVSHQSSFFFRAKLEANEVQACHPSMSLVRQGNHSSLGHRVDVSAIDVNDVPPNEYLHGVTCGQNIISLQGLRY</sequence>
<dbReference type="Proteomes" id="UP000315295">
    <property type="component" value="Unassembled WGS sequence"/>
</dbReference>